<feature type="transmembrane region" description="Helical" evidence="6">
    <location>
        <begin position="236"/>
        <end position="258"/>
    </location>
</feature>
<evidence type="ECO:0000256" key="6">
    <source>
        <dbReference type="SAM" id="Phobius"/>
    </source>
</evidence>
<keyword evidence="7" id="KW-0762">Sugar transport</keyword>
<dbReference type="Pfam" id="PF02653">
    <property type="entry name" value="BPD_transp_2"/>
    <property type="match status" value="1"/>
</dbReference>
<dbReference type="CDD" id="cd06580">
    <property type="entry name" value="TM_PBP1_transp_TpRbsC_like"/>
    <property type="match status" value="1"/>
</dbReference>
<reference evidence="8" key="1">
    <citation type="submission" date="2016-11" db="EMBL/GenBank/DDBJ databases">
        <authorList>
            <person name="Varghese N."/>
            <person name="Submissions S."/>
        </authorList>
    </citation>
    <scope>NUCLEOTIDE SEQUENCE [LARGE SCALE GENOMIC DNA]</scope>
    <source>
        <strain evidence="8">DSM 10124</strain>
    </source>
</reference>
<dbReference type="GO" id="GO:0022857">
    <property type="term" value="F:transmembrane transporter activity"/>
    <property type="evidence" value="ECO:0007669"/>
    <property type="project" value="InterPro"/>
</dbReference>
<dbReference type="Proteomes" id="UP000184423">
    <property type="component" value="Unassembled WGS sequence"/>
</dbReference>
<dbReference type="InterPro" id="IPR001851">
    <property type="entry name" value="ABC_transp_permease"/>
</dbReference>
<dbReference type="PANTHER" id="PTHR47089">
    <property type="entry name" value="ABC TRANSPORTER, PERMEASE PROTEIN"/>
    <property type="match status" value="1"/>
</dbReference>
<evidence type="ECO:0000256" key="2">
    <source>
        <dbReference type="ARBA" id="ARBA00022475"/>
    </source>
</evidence>
<keyword evidence="3 6" id="KW-0812">Transmembrane</keyword>
<dbReference type="RefSeq" id="WP_073249513.1">
    <property type="nucleotide sequence ID" value="NZ_FQVG01000045.1"/>
</dbReference>
<name>A0A1M5A0V3_9CLOT</name>
<feature type="transmembrane region" description="Helical" evidence="6">
    <location>
        <begin position="108"/>
        <end position="129"/>
    </location>
</feature>
<dbReference type="AlphaFoldDB" id="A0A1M5A0V3"/>
<protein>
    <submittedName>
        <fullName evidence="7">Simple sugar transport system permease protein</fullName>
    </submittedName>
</protein>
<keyword evidence="8" id="KW-1185">Reference proteome</keyword>
<evidence type="ECO:0000256" key="5">
    <source>
        <dbReference type="ARBA" id="ARBA00023136"/>
    </source>
</evidence>
<sequence length="361" mass="40244">MNKDNIFEIFRTLMAIVISLILAFIIIFFISKQPYVALSKFLLGPLSKTRYFSNVLEMAIPLTFTGLAICIMFKANQFNLGAEGAFFMGAVTATIIGIKFSLPGLIHPILAIVCGGIIGGIFLFIPAFLKVKWNANELVSSLMLNYVMFYLGIYIVNYYLRDSNAGAMVSYKLKTTALLPNLIPKTRLHYGILIAILMIIITYFFLFRTKWGYAIRMVGFNSKFAIYSGINNKSVILYSQIIGGIIAGIGGATELLGMYSRFQWQNLPGYGWDGVIVAILSRNNPVLVPIAAFFLSYLRIGADLMARITDVPSEVVSVIQALVIMLVAAESFLAKWKHRVIAKKAIEEIKAEEVNMNEQYI</sequence>
<evidence type="ECO:0000256" key="4">
    <source>
        <dbReference type="ARBA" id="ARBA00022989"/>
    </source>
</evidence>
<proteinExistence type="predicted"/>
<dbReference type="GO" id="GO:0005886">
    <property type="term" value="C:plasma membrane"/>
    <property type="evidence" value="ECO:0007669"/>
    <property type="project" value="UniProtKB-SubCell"/>
</dbReference>
<feature type="transmembrane region" description="Helical" evidence="6">
    <location>
        <begin position="270"/>
        <end position="295"/>
    </location>
</feature>
<keyword evidence="4 6" id="KW-1133">Transmembrane helix</keyword>
<comment type="subcellular location">
    <subcellularLocation>
        <location evidence="1">Cell membrane</location>
        <topology evidence="1">Multi-pass membrane protein</topology>
    </subcellularLocation>
</comment>
<dbReference type="EMBL" id="FQVG01000045">
    <property type="protein sequence ID" value="SHF23747.1"/>
    <property type="molecule type" value="Genomic_DNA"/>
</dbReference>
<evidence type="ECO:0000313" key="7">
    <source>
        <dbReference type="EMBL" id="SHF23747.1"/>
    </source>
</evidence>
<keyword evidence="2" id="KW-1003">Cell membrane</keyword>
<accession>A0A1M5A0V3</accession>
<keyword evidence="5 6" id="KW-0472">Membrane</keyword>
<feature type="transmembrane region" description="Helical" evidence="6">
    <location>
        <begin position="51"/>
        <end position="73"/>
    </location>
</feature>
<keyword evidence="7" id="KW-0813">Transport</keyword>
<evidence type="ECO:0000256" key="3">
    <source>
        <dbReference type="ARBA" id="ARBA00022692"/>
    </source>
</evidence>
<feature type="transmembrane region" description="Helical" evidence="6">
    <location>
        <begin position="85"/>
        <end position="102"/>
    </location>
</feature>
<organism evidence="7 8">
    <name type="scientific">Caloramator proteoclasticus DSM 10124</name>
    <dbReference type="NCBI Taxonomy" id="1121262"/>
    <lineage>
        <taxon>Bacteria</taxon>
        <taxon>Bacillati</taxon>
        <taxon>Bacillota</taxon>
        <taxon>Clostridia</taxon>
        <taxon>Eubacteriales</taxon>
        <taxon>Clostridiaceae</taxon>
        <taxon>Caloramator</taxon>
    </lineage>
</organism>
<evidence type="ECO:0000313" key="8">
    <source>
        <dbReference type="Proteomes" id="UP000184423"/>
    </source>
</evidence>
<dbReference type="PANTHER" id="PTHR47089:SF1">
    <property type="entry name" value="GUANOSINE ABC TRANSPORTER PERMEASE PROTEIN NUPP"/>
    <property type="match status" value="1"/>
</dbReference>
<feature type="transmembrane region" description="Helical" evidence="6">
    <location>
        <begin position="141"/>
        <end position="160"/>
    </location>
</feature>
<feature type="transmembrane region" description="Helical" evidence="6">
    <location>
        <begin position="12"/>
        <end position="31"/>
    </location>
</feature>
<evidence type="ECO:0000256" key="1">
    <source>
        <dbReference type="ARBA" id="ARBA00004651"/>
    </source>
</evidence>
<gene>
    <name evidence="7" type="ORF">SAMN02746091_02063</name>
</gene>
<feature type="transmembrane region" description="Helical" evidence="6">
    <location>
        <begin position="188"/>
        <end position="206"/>
    </location>
</feature>